<organism evidence="1">
    <name type="scientific">Cacopsylla melanoneura</name>
    <dbReference type="NCBI Taxonomy" id="428564"/>
    <lineage>
        <taxon>Eukaryota</taxon>
        <taxon>Metazoa</taxon>
        <taxon>Ecdysozoa</taxon>
        <taxon>Arthropoda</taxon>
        <taxon>Hexapoda</taxon>
        <taxon>Insecta</taxon>
        <taxon>Pterygota</taxon>
        <taxon>Neoptera</taxon>
        <taxon>Paraneoptera</taxon>
        <taxon>Hemiptera</taxon>
        <taxon>Sternorrhyncha</taxon>
        <taxon>Psylloidea</taxon>
        <taxon>Psyllidae</taxon>
        <taxon>Psyllinae</taxon>
        <taxon>Cacopsylla</taxon>
    </lineage>
</organism>
<dbReference type="EMBL" id="HBUF01550500">
    <property type="protein sequence ID" value="CAG6758753.1"/>
    <property type="molecule type" value="Transcribed_RNA"/>
</dbReference>
<sequence length="111" mass="13326">MRQGDTHRVNGAFYLKRKTDSYIVWTNLSTQRGRKTDNYIVWTDLSTQRGRKTDSYIAVWTDLSTQRGRQNHTSCGRIFRSKEERRLIKINTYIVVRVDESFCAKRWKKEF</sequence>
<dbReference type="AlphaFoldDB" id="A0A8D8RMD9"/>
<reference evidence="1" key="1">
    <citation type="submission" date="2021-05" db="EMBL/GenBank/DDBJ databases">
        <authorList>
            <person name="Alioto T."/>
            <person name="Alioto T."/>
            <person name="Gomez Garrido J."/>
        </authorList>
    </citation>
    <scope>NUCLEOTIDE SEQUENCE</scope>
</reference>
<dbReference type="EMBL" id="HBUF01167779">
    <property type="protein sequence ID" value="CAG6651456.1"/>
    <property type="molecule type" value="Transcribed_RNA"/>
</dbReference>
<dbReference type="EMBL" id="HBUF01167780">
    <property type="protein sequence ID" value="CAG6651460.1"/>
    <property type="molecule type" value="Transcribed_RNA"/>
</dbReference>
<dbReference type="EMBL" id="HBUF01167782">
    <property type="protein sequence ID" value="CAG6651468.1"/>
    <property type="molecule type" value="Transcribed_RNA"/>
</dbReference>
<accession>A0A8D8RMD9</accession>
<protein>
    <submittedName>
        <fullName evidence="1">Uncharacterized protein</fullName>
    </submittedName>
</protein>
<dbReference type="EMBL" id="HBUF01550502">
    <property type="protein sequence ID" value="CAG6758760.1"/>
    <property type="molecule type" value="Transcribed_RNA"/>
</dbReference>
<evidence type="ECO:0000313" key="1">
    <source>
        <dbReference type="EMBL" id="CAG6651464.1"/>
    </source>
</evidence>
<proteinExistence type="predicted"/>
<dbReference type="EMBL" id="HBUF01550499">
    <property type="protein sequence ID" value="CAG6758749.1"/>
    <property type="molecule type" value="Transcribed_RNA"/>
</dbReference>
<name>A0A8D8RMD9_9HEMI</name>
<dbReference type="EMBL" id="HBUF01167784">
    <property type="protein sequence ID" value="CAG6651478.1"/>
    <property type="molecule type" value="Transcribed_RNA"/>
</dbReference>
<dbReference type="EMBL" id="HBUF01167778">
    <property type="protein sequence ID" value="CAG6651452.1"/>
    <property type="molecule type" value="Transcribed_RNA"/>
</dbReference>
<dbReference type="EMBL" id="HBUF01167781">
    <property type="protein sequence ID" value="CAG6651464.1"/>
    <property type="molecule type" value="Transcribed_RNA"/>
</dbReference>
<dbReference type="EMBL" id="HBUF01167783">
    <property type="protein sequence ID" value="CAG6651473.1"/>
    <property type="molecule type" value="Transcribed_RNA"/>
</dbReference>